<dbReference type="Gene3D" id="2.40.50.140">
    <property type="entry name" value="Nucleic acid-binding proteins"/>
    <property type="match status" value="2"/>
</dbReference>
<dbReference type="InterPro" id="IPR003029">
    <property type="entry name" value="S1_domain"/>
</dbReference>
<evidence type="ECO:0000256" key="1">
    <source>
        <dbReference type="ARBA" id="ARBA00006767"/>
    </source>
</evidence>
<feature type="domain" description="S1 motif" evidence="5">
    <location>
        <begin position="176"/>
        <end position="242"/>
    </location>
</feature>
<proteinExistence type="inferred from homology"/>
<dbReference type="EMBL" id="UINC01198987">
    <property type="protein sequence ID" value="SVE17198.1"/>
    <property type="molecule type" value="Genomic_DNA"/>
</dbReference>
<dbReference type="PANTHER" id="PTHR10724:SF7">
    <property type="entry name" value="SMALL RIBOSOMAL SUBUNIT PROTEIN BS1C"/>
    <property type="match status" value="1"/>
</dbReference>
<dbReference type="SMART" id="SM00316">
    <property type="entry name" value="S1"/>
    <property type="match status" value="2"/>
</dbReference>
<organism evidence="6">
    <name type="scientific">marine metagenome</name>
    <dbReference type="NCBI Taxonomy" id="408172"/>
    <lineage>
        <taxon>unclassified sequences</taxon>
        <taxon>metagenomes</taxon>
        <taxon>ecological metagenomes</taxon>
    </lineage>
</organism>
<accession>A0A383BCN4</accession>
<dbReference type="PANTHER" id="PTHR10724">
    <property type="entry name" value="30S RIBOSOMAL PROTEIN S1"/>
    <property type="match status" value="1"/>
</dbReference>
<dbReference type="SUPFAM" id="SSF50249">
    <property type="entry name" value="Nucleic acid-binding proteins"/>
    <property type="match status" value="2"/>
</dbReference>
<evidence type="ECO:0000256" key="4">
    <source>
        <dbReference type="SAM" id="MobiDB-lite"/>
    </source>
</evidence>
<keyword evidence="3" id="KW-0687">Ribonucleoprotein</keyword>
<sequence>KATVAKKVAKKPTTSKTTEKKATVAKTSVKKEETVKVLSKDVIKEDKVVTNKKNKKKLEEFDWGQSNEFSTGYSKKEREDLEKLYTESLHSVDEKELIEATVVGISNRDVVVNIGSKSDGIISLSEFRDLPDLKLGDKVKVYVEEQENIKGQLILSRRKAKLIDAWDSIQSALDNDTVVDGFVKRRTKGGLIVDIFSIETFLPGSQIDVKPIRDYDIYVNKPLTVKIVKINYSNDNVVVSHKMLIE</sequence>
<feature type="non-terminal residue" evidence="6">
    <location>
        <position position="246"/>
    </location>
</feature>
<gene>
    <name evidence="6" type="ORF">METZ01_LOCUS470052</name>
</gene>
<dbReference type="PRINTS" id="PR00681">
    <property type="entry name" value="RIBOSOMALS1"/>
</dbReference>
<evidence type="ECO:0000313" key="6">
    <source>
        <dbReference type="EMBL" id="SVE17198.1"/>
    </source>
</evidence>
<comment type="similarity">
    <text evidence="1">Belongs to the bacterial ribosomal protein bS1 family.</text>
</comment>
<protein>
    <recommendedName>
        <fullName evidence="5">S1 motif domain-containing protein</fullName>
    </recommendedName>
</protein>
<dbReference type="GO" id="GO:0006412">
    <property type="term" value="P:translation"/>
    <property type="evidence" value="ECO:0007669"/>
    <property type="project" value="TreeGrafter"/>
</dbReference>
<dbReference type="GO" id="GO:0003735">
    <property type="term" value="F:structural constituent of ribosome"/>
    <property type="evidence" value="ECO:0007669"/>
    <property type="project" value="TreeGrafter"/>
</dbReference>
<dbReference type="PROSITE" id="PS50126">
    <property type="entry name" value="S1"/>
    <property type="match status" value="2"/>
</dbReference>
<keyword evidence="2" id="KW-0689">Ribosomal protein</keyword>
<dbReference type="InterPro" id="IPR012340">
    <property type="entry name" value="NA-bd_OB-fold"/>
</dbReference>
<evidence type="ECO:0000256" key="2">
    <source>
        <dbReference type="ARBA" id="ARBA00022980"/>
    </source>
</evidence>
<dbReference type="InterPro" id="IPR050437">
    <property type="entry name" value="Ribos_protein_bS1-like"/>
</dbReference>
<evidence type="ECO:0000259" key="5">
    <source>
        <dbReference type="PROSITE" id="PS50126"/>
    </source>
</evidence>
<dbReference type="AlphaFoldDB" id="A0A383BCN4"/>
<dbReference type="FunFam" id="2.40.50.140:FF:000110">
    <property type="entry name" value="30S ribosomal protein S1"/>
    <property type="match status" value="1"/>
</dbReference>
<dbReference type="CDD" id="cd04465">
    <property type="entry name" value="S1_RPS1_repeat_ec2_hs2"/>
    <property type="match status" value="1"/>
</dbReference>
<feature type="region of interest" description="Disordered" evidence="4">
    <location>
        <begin position="1"/>
        <end position="22"/>
    </location>
</feature>
<dbReference type="Pfam" id="PF00575">
    <property type="entry name" value="S1"/>
    <property type="match status" value="2"/>
</dbReference>
<name>A0A383BCN4_9ZZZZ</name>
<feature type="compositionally biased region" description="Low complexity" evidence="4">
    <location>
        <begin position="1"/>
        <end position="16"/>
    </location>
</feature>
<feature type="non-terminal residue" evidence="6">
    <location>
        <position position="1"/>
    </location>
</feature>
<reference evidence="6" key="1">
    <citation type="submission" date="2018-05" db="EMBL/GenBank/DDBJ databases">
        <authorList>
            <person name="Lanie J.A."/>
            <person name="Ng W.-L."/>
            <person name="Kazmierczak K.M."/>
            <person name="Andrzejewski T.M."/>
            <person name="Davidsen T.M."/>
            <person name="Wayne K.J."/>
            <person name="Tettelin H."/>
            <person name="Glass J.I."/>
            <person name="Rusch D."/>
            <person name="Podicherti R."/>
            <person name="Tsui H.-C.T."/>
            <person name="Winkler M.E."/>
        </authorList>
    </citation>
    <scope>NUCLEOTIDE SEQUENCE</scope>
</reference>
<evidence type="ECO:0000256" key="3">
    <source>
        <dbReference type="ARBA" id="ARBA00023274"/>
    </source>
</evidence>
<dbReference type="InterPro" id="IPR035104">
    <property type="entry name" value="Ribosomal_protein_S1-like"/>
</dbReference>
<feature type="domain" description="S1 motif" evidence="5">
    <location>
        <begin position="95"/>
        <end position="158"/>
    </location>
</feature>
<dbReference type="GO" id="GO:0003729">
    <property type="term" value="F:mRNA binding"/>
    <property type="evidence" value="ECO:0007669"/>
    <property type="project" value="TreeGrafter"/>
</dbReference>
<dbReference type="CDD" id="cd05687">
    <property type="entry name" value="S1_RPS1_repeat_ec1_hs1"/>
    <property type="match status" value="1"/>
</dbReference>
<dbReference type="GO" id="GO:0022627">
    <property type="term" value="C:cytosolic small ribosomal subunit"/>
    <property type="evidence" value="ECO:0007669"/>
    <property type="project" value="TreeGrafter"/>
</dbReference>